<gene>
    <name evidence="2" type="ORF">J5O05_04550</name>
</gene>
<evidence type="ECO:0000313" key="2">
    <source>
        <dbReference type="EMBL" id="QTH72161.1"/>
    </source>
</evidence>
<keyword evidence="3" id="KW-1185">Reference proteome</keyword>
<organism evidence="2 3">
    <name type="scientific">Pseudoalteromonas xiamenensis</name>
    <dbReference type="NCBI Taxonomy" id="882626"/>
    <lineage>
        <taxon>Bacteria</taxon>
        <taxon>Pseudomonadati</taxon>
        <taxon>Pseudomonadota</taxon>
        <taxon>Gammaproteobacteria</taxon>
        <taxon>Alteromonadales</taxon>
        <taxon>Pseudoalteromonadaceae</taxon>
        <taxon>Pseudoalteromonas</taxon>
    </lineage>
</organism>
<proteinExistence type="predicted"/>
<sequence>MNAKSVATIVLCSLPFVSLASESTCSNESLEGSWTLNYAKYTNSAGVVVGEIKDKSTLSRKSLVDGTVHFITWTPNGEVKVAASGHYSSANGRYIETVDISTYEGILGKTFDFGCRLENGVWIHEGLENDLTILEKWTKTK</sequence>
<name>A0A975HLJ2_9GAMM</name>
<evidence type="ECO:0000256" key="1">
    <source>
        <dbReference type="SAM" id="SignalP"/>
    </source>
</evidence>
<dbReference type="AlphaFoldDB" id="A0A975HLJ2"/>
<dbReference type="Proteomes" id="UP000664904">
    <property type="component" value="Chromosome"/>
</dbReference>
<protein>
    <submittedName>
        <fullName evidence="2">Uncharacterized protein</fullName>
    </submittedName>
</protein>
<accession>A0A975HLJ2</accession>
<feature type="chain" id="PRO_5037309006" evidence="1">
    <location>
        <begin position="21"/>
        <end position="141"/>
    </location>
</feature>
<feature type="signal peptide" evidence="1">
    <location>
        <begin position="1"/>
        <end position="20"/>
    </location>
</feature>
<dbReference type="EMBL" id="CP072133">
    <property type="protein sequence ID" value="QTH72161.1"/>
    <property type="molecule type" value="Genomic_DNA"/>
</dbReference>
<keyword evidence="1" id="KW-0732">Signal</keyword>
<evidence type="ECO:0000313" key="3">
    <source>
        <dbReference type="Proteomes" id="UP000664904"/>
    </source>
</evidence>
<dbReference type="KEGG" id="pxi:J5O05_04550"/>
<dbReference type="RefSeq" id="WP_208843783.1">
    <property type="nucleotide sequence ID" value="NZ_CP072133.1"/>
</dbReference>
<reference evidence="2" key="1">
    <citation type="submission" date="2021-03" db="EMBL/GenBank/DDBJ databases">
        <title>Complete Genome of Pseudoalteromonas xiamenensis STKMTI.2, a new potential marine bacterium producing anti-Vibrio compounds.</title>
        <authorList>
            <person name="Handayani D.P."/>
            <person name="Isnansetyo A."/>
            <person name="Istiqomah I."/>
            <person name="Jumina J."/>
        </authorList>
    </citation>
    <scope>NUCLEOTIDE SEQUENCE</scope>
    <source>
        <strain evidence="2">STKMTI.2</strain>
    </source>
</reference>